<organism evidence="2 3">
    <name type="scientific">Decorospora gaudefroyi</name>
    <dbReference type="NCBI Taxonomy" id="184978"/>
    <lineage>
        <taxon>Eukaryota</taxon>
        <taxon>Fungi</taxon>
        <taxon>Dikarya</taxon>
        <taxon>Ascomycota</taxon>
        <taxon>Pezizomycotina</taxon>
        <taxon>Dothideomycetes</taxon>
        <taxon>Pleosporomycetidae</taxon>
        <taxon>Pleosporales</taxon>
        <taxon>Pleosporineae</taxon>
        <taxon>Pleosporaceae</taxon>
        <taxon>Decorospora</taxon>
    </lineage>
</organism>
<accession>A0A6A5KIL4</accession>
<name>A0A6A5KIL4_9PLEO</name>
<dbReference type="AlphaFoldDB" id="A0A6A5KIL4"/>
<sequence length="85" mass="9895">MPAARSSFWRRSFVYRFCGRRSRSSLPSLCCWLRRPLYCPSPRAYPPSRPKKNTGQLLLTTTPQHPRPTLITSLNRSSRTAMQRV</sequence>
<evidence type="ECO:0000313" key="2">
    <source>
        <dbReference type="EMBL" id="KAF1835442.1"/>
    </source>
</evidence>
<evidence type="ECO:0000313" key="3">
    <source>
        <dbReference type="Proteomes" id="UP000800040"/>
    </source>
</evidence>
<proteinExistence type="predicted"/>
<feature type="region of interest" description="Disordered" evidence="1">
    <location>
        <begin position="43"/>
        <end position="85"/>
    </location>
</feature>
<evidence type="ECO:0000256" key="1">
    <source>
        <dbReference type="SAM" id="MobiDB-lite"/>
    </source>
</evidence>
<dbReference type="Proteomes" id="UP000800040">
    <property type="component" value="Unassembled WGS sequence"/>
</dbReference>
<protein>
    <submittedName>
        <fullName evidence="2">Uncharacterized protein</fullName>
    </submittedName>
</protein>
<dbReference type="EMBL" id="ML975287">
    <property type="protein sequence ID" value="KAF1835442.1"/>
    <property type="molecule type" value="Genomic_DNA"/>
</dbReference>
<feature type="compositionally biased region" description="Polar residues" evidence="1">
    <location>
        <begin position="53"/>
        <end position="85"/>
    </location>
</feature>
<gene>
    <name evidence="2" type="ORF">BDW02DRAFT_288750</name>
</gene>
<keyword evidence="3" id="KW-1185">Reference proteome</keyword>
<reference evidence="2" key="1">
    <citation type="submission" date="2020-01" db="EMBL/GenBank/DDBJ databases">
        <authorList>
            <consortium name="DOE Joint Genome Institute"/>
            <person name="Haridas S."/>
            <person name="Albert R."/>
            <person name="Binder M."/>
            <person name="Bloem J."/>
            <person name="Labutti K."/>
            <person name="Salamov A."/>
            <person name="Andreopoulos B."/>
            <person name="Baker S.E."/>
            <person name="Barry K."/>
            <person name="Bills G."/>
            <person name="Bluhm B.H."/>
            <person name="Cannon C."/>
            <person name="Castanera R."/>
            <person name="Culley D.E."/>
            <person name="Daum C."/>
            <person name="Ezra D."/>
            <person name="Gonzalez J.B."/>
            <person name="Henrissat B."/>
            <person name="Kuo A."/>
            <person name="Liang C."/>
            <person name="Lipzen A."/>
            <person name="Lutzoni F."/>
            <person name="Magnuson J."/>
            <person name="Mondo S."/>
            <person name="Nolan M."/>
            <person name="Ohm R."/>
            <person name="Pangilinan J."/>
            <person name="Park H.-J."/>
            <person name="Ramirez L."/>
            <person name="Alfaro M."/>
            <person name="Sun H."/>
            <person name="Tritt A."/>
            <person name="Yoshinaga Y."/>
            <person name="Zwiers L.-H."/>
            <person name="Turgeon B.G."/>
            <person name="Goodwin S.B."/>
            <person name="Spatafora J.W."/>
            <person name="Crous P.W."/>
            <person name="Grigoriev I.V."/>
        </authorList>
    </citation>
    <scope>NUCLEOTIDE SEQUENCE</scope>
    <source>
        <strain evidence="2">P77</strain>
    </source>
</reference>